<evidence type="ECO:0000313" key="3">
    <source>
        <dbReference type="Proteomes" id="UP000535589"/>
    </source>
</evidence>
<dbReference type="RefSeq" id="WP_168837986.1">
    <property type="nucleotide sequence ID" value="NZ_JABAIK010000058.1"/>
</dbReference>
<evidence type="ECO:0000259" key="1">
    <source>
        <dbReference type="Pfam" id="PF03432"/>
    </source>
</evidence>
<dbReference type="EMBL" id="JABAIK010000058">
    <property type="protein sequence ID" value="NLS14928.1"/>
    <property type="molecule type" value="Genomic_DNA"/>
</dbReference>
<comment type="caution">
    <text evidence="2">The sequence shown here is derived from an EMBL/GenBank/DDBJ whole genome shotgun (WGS) entry which is preliminary data.</text>
</comment>
<sequence length="198" mass="22475">MEHQDHGVRKEYKNTIDYNARASAGNDLTDQNKVAFLPGTSFSADPFTRDEDGNVIAVNTDELVAEFRNQDLKRKGKKGGGKYMNHFSLTLDHKDSLTPEQFNIVLNDFMKEMKWDNSLYFALLHSDKQHLHAHVHHHLVQDNSKTLDIFRHYEKAVNAAAQVSKKHGLKVAPDPYEELIGTSTSLGKQAKIMKKSKS</sequence>
<dbReference type="Pfam" id="PF03432">
    <property type="entry name" value="Relaxase"/>
    <property type="match status" value="1"/>
</dbReference>
<feature type="domain" description="MobA/VirD2-like nuclease" evidence="1">
    <location>
        <begin position="53"/>
        <end position="169"/>
    </location>
</feature>
<keyword evidence="3" id="KW-1185">Reference proteome</keyword>
<reference evidence="2 3" key="1">
    <citation type="submission" date="2020-04" db="EMBL/GenBank/DDBJ databases">
        <title>Vibrio sp. SM6, a novel species isolated from seawater.</title>
        <authorList>
            <person name="Wang X."/>
        </authorList>
    </citation>
    <scope>NUCLEOTIDE SEQUENCE [LARGE SCALE GENOMIC DNA]</scope>
    <source>
        <strain evidence="2 3">SM6</strain>
    </source>
</reference>
<feature type="non-terminal residue" evidence="2">
    <location>
        <position position="198"/>
    </location>
</feature>
<evidence type="ECO:0000313" key="2">
    <source>
        <dbReference type="EMBL" id="NLS14928.1"/>
    </source>
</evidence>
<dbReference type="AlphaFoldDB" id="A0A7X8TUA4"/>
<proteinExistence type="predicted"/>
<dbReference type="InterPro" id="IPR005094">
    <property type="entry name" value="Endonuclease_MobA/VirD2"/>
</dbReference>
<protein>
    <submittedName>
        <fullName evidence="2">Relaxase/mobilization nuclease domain-containing protein</fullName>
    </submittedName>
</protein>
<accession>A0A7X8TUA4</accession>
<organism evidence="2 3">
    <name type="scientific">Vibrio agarilyticus</name>
    <dbReference type="NCBI Taxonomy" id="2726741"/>
    <lineage>
        <taxon>Bacteria</taxon>
        <taxon>Pseudomonadati</taxon>
        <taxon>Pseudomonadota</taxon>
        <taxon>Gammaproteobacteria</taxon>
        <taxon>Vibrionales</taxon>
        <taxon>Vibrionaceae</taxon>
        <taxon>Vibrio</taxon>
    </lineage>
</organism>
<name>A0A7X8TUA4_9VIBR</name>
<dbReference type="Proteomes" id="UP000535589">
    <property type="component" value="Unassembled WGS sequence"/>
</dbReference>
<gene>
    <name evidence="2" type="ORF">HGP28_18980</name>
</gene>